<gene>
    <name evidence="2" type="ORF">JR316_002821</name>
</gene>
<dbReference type="EMBL" id="JAFIQS010000002">
    <property type="protein sequence ID" value="KAG5173309.1"/>
    <property type="molecule type" value="Genomic_DNA"/>
</dbReference>
<protein>
    <submittedName>
        <fullName evidence="2">Uncharacterized protein</fullName>
    </submittedName>
</protein>
<organism evidence="2">
    <name type="scientific">Psilocybe cubensis</name>
    <name type="common">Psychedelic mushroom</name>
    <name type="synonym">Stropharia cubensis</name>
    <dbReference type="NCBI Taxonomy" id="181762"/>
    <lineage>
        <taxon>Eukaryota</taxon>
        <taxon>Fungi</taxon>
        <taxon>Dikarya</taxon>
        <taxon>Basidiomycota</taxon>
        <taxon>Agaricomycotina</taxon>
        <taxon>Agaricomycetes</taxon>
        <taxon>Agaricomycetidae</taxon>
        <taxon>Agaricales</taxon>
        <taxon>Agaricineae</taxon>
        <taxon>Strophariaceae</taxon>
        <taxon>Psilocybe</taxon>
    </lineage>
</organism>
<evidence type="ECO:0000313" key="2">
    <source>
        <dbReference type="EMBL" id="KAG5173309.1"/>
    </source>
</evidence>
<comment type="caution">
    <text evidence="2">The sequence shown here is derived from an EMBL/GenBank/DDBJ whole genome shotgun (WGS) entry which is preliminary data.</text>
</comment>
<proteinExistence type="predicted"/>
<accession>A0A8H7Y9E9</accession>
<reference evidence="2" key="1">
    <citation type="submission" date="2021-02" db="EMBL/GenBank/DDBJ databases">
        <title>Psilocybe cubensis genome.</title>
        <authorList>
            <person name="Mckernan K.J."/>
            <person name="Crawford S."/>
            <person name="Trippe A."/>
            <person name="Kane L.T."/>
            <person name="Mclaughlin S."/>
        </authorList>
    </citation>
    <scope>NUCLEOTIDE SEQUENCE [LARGE SCALE GENOMIC DNA]</scope>
    <source>
        <strain evidence="2">MGC-MH-2018</strain>
    </source>
</reference>
<sequence>MESGRINGGGKKKIIKVEDDANRNHGELSQRGRGPNFMIAFYKDFCISTMRLEPEDPQKPMEDINPPSLSGINEMEDGDAGNTQLRTFKELCATASKECIVEIDLLAQLTLCMSALRIQERELSRDIHLDTTKMRNVISVAQNLLDEAVGNSCGPLFDGIPFSKQRCTHAEKRTRERTVQGQDGGSENPLEYVTDARTSARKRQRPS</sequence>
<name>A0A8H7Y9E9_PSICU</name>
<feature type="region of interest" description="Disordered" evidence="1">
    <location>
        <begin position="172"/>
        <end position="207"/>
    </location>
</feature>
<evidence type="ECO:0000256" key="1">
    <source>
        <dbReference type="SAM" id="MobiDB-lite"/>
    </source>
</evidence>
<dbReference type="AlphaFoldDB" id="A0A8H7Y9E9"/>